<protein>
    <submittedName>
        <fullName evidence="2">Retrotransposon-derived protein PEG10</fullName>
    </submittedName>
</protein>
<organism evidence="2 3">
    <name type="scientific">Rhizoctonia solani</name>
    <dbReference type="NCBI Taxonomy" id="456999"/>
    <lineage>
        <taxon>Eukaryota</taxon>
        <taxon>Fungi</taxon>
        <taxon>Dikarya</taxon>
        <taxon>Basidiomycota</taxon>
        <taxon>Agaricomycotina</taxon>
        <taxon>Agaricomycetes</taxon>
        <taxon>Cantharellales</taxon>
        <taxon>Ceratobasidiaceae</taxon>
        <taxon>Rhizoctonia</taxon>
    </lineage>
</organism>
<dbReference type="EMBL" id="CYGV01000624">
    <property type="protein sequence ID" value="CUA68979.1"/>
    <property type="molecule type" value="Genomic_DNA"/>
</dbReference>
<name>A0A0K6FSL0_9AGAM</name>
<keyword evidence="3" id="KW-1185">Reference proteome</keyword>
<reference evidence="2 3" key="1">
    <citation type="submission" date="2015-07" db="EMBL/GenBank/DDBJ databases">
        <authorList>
            <person name="Noorani M."/>
        </authorList>
    </citation>
    <scope>NUCLEOTIDE SEQUENCE [LARGE SCALE GENOMIC DNA]</scope>
    <source>
        <strain evidence="2">BBA 69670</strain>
    </source>
</reference>
<feature type="compositionally biased region" description="Basic and acidic residues" evidence="1">
    <location>
        <begin position="14"/>
        <end position="35"/>
    </location>
</feature>
<dbReference type="AlphaFoldDB" id="A0A0K6FSL0"/>
<feature type="compositionally biased region" description="Basic and acidic residues" evidence="1">
    <location>
        <begin position="309"/>
        <end position="325"/>
    </location>
</feature>
<accession>A0A0K6FSL0</accession>
<gene>
    <name evidence="2" type="ORF">RSOLAG22IIIB_08230</name>
</gene>
<sequence>MEPANHMEQAAQRADIRQYNKGKKIDENIEEEIKAWELPPTETPEGPKTGWRFPPPPPPPQTGESSKNPVVEILDEEEKPRTPVRPKKTEPPPAAPSTQRVAPTTPPTPPTPTPTPAPSKPPKIGTEPEKYDGKEKGVRAKNWLRKVFMYCKMNDYYYDTEEKTVMFAIGLLKDSAEAWAAPITEAFMDDDPSCDPLHDTEEFETAFIKAFGDPDAKCVSEYVTDFETLRHEIGPSWGEAFFSHFRKGLRPEILTILASQPPLLQPKDLASLQEFTVTMDNQLHELEASQKKTGGTKKSDQPKSTGRTRSGEVPKEGDPNWVSKEEIERRKAAGLCIKCAEKGHRAWKC</sequence>
<dbReference type="Proteomes" id="UP000044841">
    <property type="component" value="Unassembled WGS sequence"/>
</dbReference>
<feature type="region of interest" description="Disordered" evidence="1">
    <location>
        <begin position="1"/>
        <end position="133"/>
    </location>
</feature>
<feature type="region of interest" description="Disordered" evidence="1">
    <location>
        <begin position="287"/>
        <end position="325"/>
    </location>
</feature>
<proteinExistence type="predicted"/>
<evidence type="ECO:0000313" key="3">
    <source>
        <dbReference type="Proteomes" id="UP000044841"/>
    </source>
</evidence>
<evidence type="ECO:0000313" key="2">
    <source>
        <dbReference type="EMBL" id="CUA68979.1"/>
    </source>
</evidence>
<feature type="compositionally biased region" description="Pro residues" evidence="1">
    <location>
        <begin position="104"/>
        <end position="121"/>
    </location>
</feature>
<evidence type="ECO:0000256" key="1">
    <source>
        <dbReference type="SAM" id="MobiDB-lite"/>
    </source>
</evidence>
<feature type="compositionally biased region" description="Low complexity" evidence="1">
    <location>
        <begin position="39"/>
        <end position="50"/>
    </location>
</feature>